<sequence length="439" mass="49083">MTRIRILPADDNTNGWSHILPQRTPKPALSAHIKADWVVIGAGYAGLAAARRLAENRPGDHIVLLDAQQAGEGTSGRNAGFAIDLPHNVTASLEELAKSHGYRKLARAGIDYLRQQVDRHAIACQWSRQGKFHAAVTDLGIREVLEPTIKEMERLEEPFDWYESDELARRLGTSHYKAAIYTYGTILLNPAALVRGLADSLPENVTLYENTPAINVDYGKRIVVTTDRGSVEAPTMILTVNSFGEQFGFFKRKLLNFAAHASLSRPLTDEEYRALGEVEPWGVTPANSFSGITMRLTPDRRILVRQNVHFCPSLRQSDERRLAIKREHKRFFDERFPMLPQVEMQSTWTGYICLSRNGAPGFGRLAKNVYTSLCQNGVGIAKGTIGGMLAADMACNIDNPLIADMYSLGSPVRLPPRPFLDIGVRSRFAWEMWRARREV</sequence>
<protein>
    <submittedName>
        <fullName evidence="3">FAD-dependent oxidoreductase</fullName>
    </submittedName>
</protein>
<dbReference type="InterPro" id="IPR006076">
    <property type="entry name" value="FAD-dep_OxRdtase"/>
</dbReference>
<proteinExistence type="predicted"/>
<dbReference type="RefSeq" id="WP_109704969.1">
    <property type="nucleotide sequence ID" value="NZ_QGDB01000001.1"/>
</dbReference>
<dbReference type="EMBL" id="QGDB01000001">
    <property type="protein sequence ID" value="PWL19579.1"/>
    <property type="molecule type" value="Genomic_DNA"/>
</dbReference>
<keyword evidence="1" id="KW-0560">Oxidoreductase</keyword>
<dbReference type="Pfam" id="PF01266">
    <property type="entry name" value="DAO"/>
    <property type="match status" value="1"/>
</dbReference>
<dbReference type="Gene3D" id="3.30.9.10">
    <property type="entry name" value="D-Amino Acid Oxidase, subunit A, domain 2"/>
    <property type="match status" value="1"/>
</dbReference>
<evidence type="ECO:0000313" key="3">
    <source>
        <dbReference type="EMBL" id="PWL19579.1"/>
    </source>
</evidence>
<dbReference type="OrthoDB" id="311718at2"/>
<dbReference type="Gene3D" id="3.50.50.60">
    <property type="entry name" value="FAD/NAD(P)-binding domain"/>
    <property type="match status" value="1"/>
</dbReference>
<dbReference type="Proteomes" id="UP000245865">
    <property type="component" value="Unassembled WGS sequence"/>
</dbReference>
<keyword evidence="4" id="KW-1185">Reference proteome</keyword>
<reference evidence="3 4" key="1">
    <citation type="submission" date="2018-05" db="EMBL/GenBank/DDBJ databases">
        <title>Comparative genomic sequence analysis between strain HN4 and CCM 8460T (Falsochrobactrum ovis) will provide more evidence to prove that HN4 is a new species of Falsochrobactrum.</title>
        <authorList>
            <person name="Lyu W."/>
            <person name="Sun L."/>
            <person name="Yao L."/>
        </authorList>
    </citation>
    <scope>NUCLEOTIDE SEQUENCE [LARGE SCALE GENOMIC DNA]</scope>
    <source>
        <strain evidence="3 4">HN4</strain>
    </source>
</reference>
<accession>A0A316JG20</accession>
<evidence type="ECO:0000313" key="4">
    <source>
        <dbReference type="Proteomes" id="UP000245865"/>
    </source>
</evidence>
<gene>
    <name evidence="3" type="ORF">DKP76_03290</name>
</gene>
<dbReference type="AlphaFoldDB" id="A0A316JG20"/>
<dbReference type="PANTHER" id="PTHR13847:SF281">
    <property type="entry name" value="FAD DEPENDENT OXIDOREDUCTASE DOMAIN-CONTAINING PROTEIN"/>
    <property type="match status" value="1"/>
</dbReference>
<dbReference type="PANTHER" id="PTHR13847">
    <property type="entry name" value="SARCOSINE DEHYDROGENASE-RELATED"/>
    <property type="match status" value="1"/>
</dbReference>
<comment type="caution">
    <text evidence="3">The sequence shown here is derived from an EMBL/GenBank/DDBJ whole genome shotgun (WGS) entry which is preliminary data.</text>
</comment>
<feature type="domain" description="FAD dependent oxidoreductase" evidence="2">
    <location>
        <begin position="36"/>
        <end position="393"/>
    </location>
</feature>
<evidence type="ECO:0000256" key="1">
    <source>
        <dbReference type="ARBA" id="ARBA00023002"/>
    </source>
</evidence>
<dbReference type="SUPFAM" id="SSF51905">
    <property type="entry name" value="FAD/NAD(P)-binding domain"/>
    <property type="match status" value="1"/>
</dbReference>
<evidence type="ECO:0000259" key="2">
    <source>
        <dbReference type="Pfam" id="PF01266"/>
    </source>
</evidence>
<name>A0A316JG20_9HYPH</name>
<organism evidence="3 4">
    <name type="scientific">Falsochrobactrum shanghaiense</name>
    <dbReference type="NCBI Taxonomy" id="2201899"/>
    <lineage>
        <taxon>Bacteria</taxon>
        <taxon>Pseudomonadati</taxon>
        <taxon>Pseudomonadota</taxon>
        <taxon>Alphaproteobacteria</taxon>
        <taxon>Hyphomicrobiales</taxon>
        <taxon>Brucellaceae</taxon>
        <taxon>Falsochrobactrum</taxon>
    </lineage>
</organism>
<dbReference type="InterPro" id="IPR036188">
    <property type="entry name" value="FAD/NAD-bd_sf"/>
</dbReference>
<dbReference type="GO" id="GO:0016491">
    <property type="term" value="F:oxidoreductase activity"/>
    <property type="evidence" value="ECO:0007669"/>
    <property type="project" value="UniProtKB-KW"/>
</dbReference>
<dbReference type="GO" id="GO:0005737">
    <property type="term" value="C:cytoplasm"/>
    <property type="evidence" value="ECO:0007669"/>
    <property type="project" value="TreeGrafter"/>
</dbReference>